<reference evidence="2" key="1">
    <citation type="journal article" date="2014" name="Front. Microbiol.">
        <title>High frequency of phylogenetically diverse reductive dehalogenase-homologous genes in deep subseafloor sedimentary metagenomes.</title>
        <authorList>
            <person name="Kawai M."/>
            <person name="Futagami T."/>
            <person name="Toyoda A."/>
            <person name="Takaki Y."/>
            <person name="Nishi S."/>
            <person name="Hori S."/>
            <person name="Arai W."/>
            <person name="Tsubouchi T."/>
            <person name="Morono Y."/>
            <person name="Uchiyama I."/>
            <person name="Ito T."/>
            <person name="Fujiyama A."/>
            <person name="Inagaki F."/>
            <person name="Takami H."/>
        </authorList>
    </citation>
    <scope>NUCLEOTIDE SEQUENCE</scope>
    <source>
        <strain evidence="2">Expedition CK06-06</strain>
    </source>
</reference>
<dbReference type="InterPro" id="IPR036021">
    <property type="entry name" value="Tungsten_al_ferr_oxy-like_C"/>
</dbReference>
<protein>
    <recommendedName>
        <fullName evidence="1">Aldehyde ferredoxin oxidoreductase C-terminal domain-containing protein</fullName>
    </recommendedName>
</protein>
<dbReference type="InterPro" id="IPR001203">
    <property type="entry name" value="OxRdtase_Ald_Fedxn_C"/>
</dbReference>
<dbReference type="Pfam" id="PF01314">
    <property type="entry name" value="AFOR_C"/>
    <property type="match status" value="1"/>
</dbReference>
<gene>
    <name evidence="2" type="ORF">S12H4_45281</name>
</gene>
<dbReference type="SUPFAM" id="SSF48310">
    <property type="entry name" value="Aldehyde ferredoxin oxidoreductase, C-terminal domains"/>
    <property type="match status" value="1"/>
</dbReference>
<proteinExistence type="predicted"/>
<dbReference type="PANTHER" id="PTHR30038">
    <property type="entry name" value="ALDEHYDE FERREDOXIN OXIDOREDUCTASE"/>
    <property type="match status" value="1"/>
</dbReference>
<accession>X1VJE8</accession>
<organism evidence="2">
    <name type="scientific">marine sediment metagenome</name>
    <dbReference type="NCBI Taxonomy" id="412755"/>
    <lineage>
        <taxon>unclassified sequences</taxon>
        <taxon>metagenomes</taxon>
        <taxon>ecological metagenomes</taxon>
    </lineage>
</organism>
<feature type="domain" description="Aldehyde ferredoxin oxidoreductase C-terminal" evidence="1">
    <location>
        <begin position="4"/>
        <end position="108"/>
    </location>
</feature>
<dbReference type="PANTHER" id="PTHR30038:SF0">
    <property type="entry name" value="TUNGSTEN-CONTAINING ALDEHYDE FERREDOXIN OXIDOREDUCTASE"/>
    <property type="match status" value="1"/>
</dbReference>
<comment type="caution">
    <text evidence="2">The sequence shown here is derived from an EMBL/GenBank/DDBJ whole genome shotgun (WGS) entry which is preliminary data.</text>
</comment>
<dbReference type="EMBL" id="BARW01027985">
    <property type="protein sequence ID" value="GAJ07940.1"/>
    <property type="molecule type" value="Genomic_DNA"/>
</dbReference>
<evidence type="ECO:0000259" key="1">
    <source>
        <dbReference type="Pfam" id="PF01314"/>
    </source>
</evidence>
<name>X1VJE8_9ZZZZ</name>
<dbReference type="GO" id="GO:0009055">
    <property type="term" value="F:electron transfer activity"/>
    <property type="evidence" value="ECO:0007669"/>
    <property type="project" value="InterPro"/>
</dbReference>
<feature type="non-terminal residue" evidence="2">
    <location>
        <position position="108"/>
    </location>
</feature>
<dbReference type="GO" id="GO:0016625">
    <property type="term" value="F:oxidoreductase activity, acting on the aldehyde or oxo group of donors, iron-sulfur protein as acceptor"/>
    <property type="evidence" value="ECO:0007669"/>
    <property type="project" value="InterPro"/>
</dbReference>
<dbReference type="AlphaFoldDB" id="X1VJE8"/>
<dbReference type="InterPro" id="IPR013984">
    <property type="entry name" value="Ald_Fedxn_OxRdtase_dom2"/>
</dbReference>
<dbReference type="InterPro" id="IPR051919">
    <property type="entry name" value="W-dependent_AOR"/>
</dbReference>
<dbReference type="GO" id="GO:0051536">
    <property type="term" value="F:iron-sulfur cluster binding"/>
    <property type="evidence" value="ECO:0007669"/>
    <property type="project" value="InterPro"/>
</dbReference>
<sequence>MVSDMVNIRGGYPTRNWQTGVFEGIEEVNGEALTEKVLVSRVSCFACPIACGRGSEIKKGPWKGRKGEGPEYETVNTLGAMCGISDMNAVTMANYLCNEYGLDTITTG</sequence>
<evidence type="ECO:0000313" key="2">
    <source>
        <dbReference type="EMBL" id="GAJ07940.1"/>
    </source>
</evidence>
<dbReference type="Gene3D" id="1.10.569.10">
    <property type="entry name" value="Aldehyde Ferredoxin Oxidoreductase Protein, subunit A, domain 2"/>
    <property type="match status" value="1"/>
</dbReference>